<feature type="transmembrane region" description="Helical" evidence="1">
    <location>
        <begin position="160"/>
        <end position="181"/>
    </location>
</feature>
<reference evidence="2 3" key="1">
    <citation type="submission" date="2015-01" db="EMBL/GenBank/DDBJ databases">
        <title>Evolution of Trichinella species and genotypes.</title>
        <authorList>
            <person name="Korhonen P.K."/>
            <person name="Edoardo P."/>
            <person name="Giuseppe L.R."/>
            <person name="Gasser R.B."/>
        </authorList>
    </citation>
    <scope>NUCLEOTIDE SEQUENCE [LARGE SCALE GENOMIC DNA]</scope>
    <source>
        <strain evidence="2">ISS37</strain>
    </source>
</reference>
<evidence type="ECO:0000256" key="1">
    <source>
        <dbReference type="SAM" id="Phobius"/>
    </source>
</evidence>
<protein>
    <submittedName>
        <fullName evidence="2">Uncharacterized protein</fullName>
    </submittedName>
</protein>
<organism evidence="2 3">
    <name type="scientific">Trichinella nelsoni</name>
    <dbReference type="NCBI Taxonomy" id="6336"/>
    <lineage>
        <taxon>Eukaryota</taxon>
        <taxon>Metazoa</taxon>
        <taxon>Ecdysozoa</taxon>
        <taxon>Nematoda</taxon>
        <taxon>Enoplea</taxon>
        <taxon>Dorylaimia</taxon>
        <taxon>Trichinellida</taxon>
        <taxon>Trichinellidae</taxon>
        <taxon>Trichinella</taxon>
    </lineage>
</organism>
<comment type="caution">
    <text evidence="2">The sequence shown here is derived from an EMBL/GenBank/DDBJ whole genome shotgun (WGS) entry which is preliminary data.</text>
</comment>
<dbReference type="EMBL" id="JYDL01000434">
    <property type="protein sequence ID" value="KRX12398.1"/>
    <property type="molecule type" value="Genomic_DNA"/>
</dbReference>
<dbReference type="OrthoDB" id="5919297at2759"/>
<keyword evidence="1" id="KW-0472">Membrane</keyword>
<keyword evidence="1" id="KW-1133">Transmembrane helix</keyword>
<evidence type="ECO:0000313" key="2">
    <source>
        <dbReference type="EMBL" id="KRX12398.1"/>
    </source>
</evidence>
<keyword evidence="1" id="KW-0812">Transmembrane</keyword>
<dbReference type="Proteomes" id="UP000054630">
    <property type="component" value="Unassembled WGS sequence"/>
</dbReference>
<name>A0A0V0RD22_9BILA</name>
<proteinExistence type="predicted"/>
<keyword evidence="3" id="KW-1185">Reference proteome</keyword>
<feature type="transmembrane region" description="Helical" evidence="1">
    <location>
        <begin position="64"/>
        <end position="84"/>
    </location>
</feature>
<sequence length="185" mass="21108">MYVNRRFLAQEQRRAKVFQKYPHRIAEPVPVAKIRTCEPSEVEEESASTKRHAIGVMGLIGELFVWKMITLTILCEHFMIRVLYVTPFKLSFPDQRFQSFTFWNARDDLSIIFNPHVYRCVAHALSKENLEYGITGATRITSSAGYRCYFNDGVAGGPPWLVSTIILLQPLILCSSFTVLATDPS</sequence>
<accession>A0A0V0RD22</accession>
<evidence type="ECO:0000313" key="3">
    <source>
        <dbReference type="Proteomes" id="UP000054630"/>
    </source>
</evidence>
<gene>
    <name evidence="2" type="ORF">T07_3293</name>
</gene>
<dbReference type="AlphaFoldDB" id="A0A0V0RD22"/>